<dbReference type="PANTHER" id="PTHR40040:SF1">
    <property type="entry name" value="MEMBRANE PROTEIN"/>
    <property type="match status" value="1"/>
</dbReference>
<dbReference type="EMBL" id="SWBM01000001">
    <property type="protein sequence ID" value="TKC19927.1"/>
    <property type="molecule type" value="Genomic_DNA"/>
</dbReference>
<dbReference type="AlphaFoldDB" id="A0A4U1DEM4"/>
<organism evidence="3 4">
    <name type="scientific">Robertmurraya kyonggiensis</name>
    <dbReference type="NCBI Taxonomy" id="1037680"/>
    <lineage>
        <taxon>Bacteria</taxon>
        <taxon>Bacillati</taxon>
        <taxon>Bacillota</taxon>
        <taxon>Bacilli</taxon>
        <taxon>Bacillales</taxon>
        <taxon>Bacillaceae</taxon>
        <taxon>Robertmurraya</taxon>
    </lineage>
</organism>
<name>A0A4U1DEM4_9BACI</name>
<keyword evidence="4" id="KW-1185">Reference proteome</keyword>
<protein>
    <submittedName>
        <fullName evidence="3">Phage shock protein B</fullName>
    </submittedName>
</protein>
<evidence type="ECO:0000313" key="3">
    <source>
        <dbReference type="EMBL" id="TKC19927.1"/>
    </source>
</evidence>
<evidence type="ECO:0000256" key="2">
    <source>
        <dbReference type="SAM" id="Phobius"/>
    </source>
</evidence>
<feature type="compositionally biased region" description="Basic and acidic residues" evidence="1">
    <location>
        <begin position="16"/>
        <end position="29"/>
    </location>
</feature>
<gene>
    <name evidence="3" type="ORF">FA727_10450</name>
</gene>
<keyword evidence="2" id="KW-1133">Transmembrane helix</keyword>
<feature type="transmembrane region" description="Helical" evidence="2">
    <location>
        <begin position="111"/>
        <end position="129"/>
    </location>
</feature>
<evidence type="ECO:0000256" key="1">
    <source>
        <dbReference type="SAM" id="MobiDB-lite"/>
    </source>
</evidence>
<dbReference type="PANTHER" id="PTHR40040">
    <property type="entry name" value="SMALL HYDROPHOBIC PROTEIN-RELATED"/>
    <property type="match status" value="1"/>
</dbReference>
<feature type="region of interest" description="Disordered" evidence="1">
    <location>
        <begin position="1"/>
        <end position="29"/>
    </location>
</feature>
<accession>A0A4U1DEM4</accession>
<proteinExistence type="predicted"/>
<dbReference type="InterPro" id="IPR055338">
    <property type="entry name" value="YqfX-like"/>
</dbReference>
<sequence length="130" mass="14050">MADQYDQYGKAPYANLRKDNGVEEVDSPRTADYLEETSAEMAAPVTFGRSYDNDRDYDTDRDTRTGGTGMGFAAIILSILSLFVAPILFGAAGIILGFVARRRGAQSLGSWAIGIGVVSIILGIFILPFF</sequence>
<dbReference type="OrthoDB" id="2943217at2"/>
<dbReference type="Proteomes" id="UP000307756">
    <property type="component" value="Unassembled WGS sequence"/>
</dbReference>
<reference evidence="3 4" key="1">
    <citation type="journal article" date="2011" name="J. Microbiol.">
        <title>Bacillus kyonggiensis sp. nov., isolated from soil of a lettuce field.</title>
        <authorList>
            <person name="Dong K."/>
            <person name="Lee S."/>
        </authorList>
    </citation>
    <scope>NUCLEOTIDE SEQUENCE [LARGE SCALE GENOMIC DNA]</scope>
    <source>
        <strain evidence="3 4">NB22</strain>
    </source>
</reference>
<keyword evidence="2" id="KW-0812">Transmembrane</keyword>
<feature type="transmembrane region" description="Helical" evidence="2">
    <location>
        <begin position="72"/>
        <end position="99"/>
    </location>
</feature>
<evidence type="ECO:0000313" key="4">
    <source>
        <dbReference type="Proteomes" id="UP000307756"/>
    </source>
</evidence>
<comment type="caution">
    <text evidence="3">The sequence shown here is derived from an EMBL/GenBank/DDBJ whole genome shotgun (WGS) entry which is preliminary data.</text>
</comment>
<keyword evidence="2" id="KW-0472">Membrane</keyword>
<dbReference type="RefSeq" id="WP_136830823.1">
    <property type="nucleotide sequence ID" value="NZ_SWBM01000001.1"/>
</dbReference>